<dbReference type="HOGENOM" id="CLU_860020_0_0_5"/>
<keyword evidence="2" id="KW-1185">Reference proteome</keyword>
<dbReference type="STRING" id="696127.midi_01054"/>
<dbReference type="AlphaFoldDB" id="F7XTX2"/>
<dbReference type="PANTHER" id="PTHR34825:SF1">
    <property type="entry name" value="AAA-ATPASE-LIKE DOMAIN-CONTAINING PROTEIN"/>
    <property type="match status" value="1"/>
</dbReference>
<dbReference type="EMBL" id="CP002130">
    <property type="protein sequence ID" value="AEI89331.1"/>
    <property type="molecule type" value="Genomic_DNA"/>
</dbReference>
<gene>
    <name evidence="1" type="ordered locus">midi_01054</name>
</gene>
<accession>F7XTX2</accession>
<evidence type="ECO:0000313" key="2">
    <source>
        <dbReference type="Proteomes" id="UP000006639"/>
    </source>
</evidence>
<reference evidence="1 2" key="1">
    <citation type="journal article" date="2011" name="Mol. Biol. Evol.">
        <title>Phylogenomic evidence for the presence of a flagellum and cbb3 oxidase in the free-living mitochondrial ancestor.</title>
        <authorList>
            <person name="Sassera D."/>
            <person name="Lo N."/>
            <person name="Epis S."/>
            <person name="D'Auria G."/>
            <person name="Montagna M."/>
            <person name="Comandatore F."/>
            <person name="Horner D."/>
            <person name="Pereto J."/>
            <person name="Luciano A.M."/>
            <person name="Franciosi F."/>
            <person name="Ferri E."/>
            <person name="Crotti E."/>
            <person name="Bazzocchi C."/>
            <person name="Daffonchio D."/>
            <person name="Sacchi L."/>
            <person name="Moya A."/>
            <person name="Latorre A."/>
            <person name="Bandi C."/>
        </authorList>
    </citation>
    <scope>NUCLEOTIDE SEQUENCE [LARGE SCALE GENOMIC DNA]</scope>
    <source>
        <strain evidence="1 2">IricVA</strain>
    </source>
</reference>
<name>F7XTX2_MIDMI</name>
<sequence>MSHQGKYPVIDFPLKDIGDHSLQKITEQLKSQIHETFMSHHYLKQDPALIPQSYWVNSGSRVMLEKILRIGFTKKLADKAAALIIGKEQEFGFVRSISLIRQYENENGKYRYILEELSSHLLFYEGYLTATSCNKLSCVFVTPNYEVREEFQEIIMRQANLLNEGELDKEDLEVTGIKLKEFEVRVAKIEFVLNYESKIAAVNAVMKHDIEALNTVITKHTPQLPKSAVMTNPNLLQLAAISGNGKIFERVLDYCGKSLLDDKKAILSAGDFAYMSQEKEVLNQLDKPHELSLKNPSIVAPLICWSIADFAIYCYCDYYCYYN</sequence>
<evidence type="ECO:0000313" key="1">
    <source>
        <dbReference type="EMBL" id="AEI89331.1"/>
    </source>
</evidence>
<proteinExistence type="predicted"/>
<dbReference type="RefSeq" id="WP_013951525.1">
    <property type="nucleotide sequence ID" value="NC_015722.1"/>
</dbReference>
<organism evidence="1 2">
    <name type="scientific">Midichloria mitochondrii (strain IricVA)</name>
    <dbReference type="NCBI Taxonomy" id="696127"/>
    <lineage>
        <taxon>Bacteria</taxon>
        <taxon>Pseudomonadati</taxon>
        <taxon>Pseudomonadota</taxon>
        <taxon>Alphaproteobacteria</taxon>
        <taxon>Rickettsiales</taxon>
        <taxon>Candidatus Midichloriaceae</taxon>
        <taxon>Candidatus Midichloria</taxon>
    </lineage>
</organism>
<dbReference type="PANTHER" id="PTHR34825">
    <property type="entry name" value="CONSERVED PROTEIN, WITH A WEAK D-GALACTARATE DEHYDRATASE/ALTRONATE HYDROLASE DOMAIN"/>
    <property type="match status" value="1"/>
</dbReference>
<dbReference type="KEGG" id="mmn:midi_01054"/>
<dbReference type="OrthoDB" id="9800027at2"/>
<protein>
    <submittedName>
        <fullName evidence="1">Uncharacterized protein conserved in bacteria</fullName>
    </submittedName>
</protein>
<dbReference type="Proteomes" id="UP000006639">
    <property type="component" value="Chromosome"/>
</dbReference>